<proteinExistence type="predicted"/>
<name>A0A812ZTX9_9DINO</name>
<feature type="region of interest" description="Disordered" evidence="1">
    <location>
        <begin position="1"/>
        <end position="104"/>
    </location>
</feature>
<organism evidence="2 3">
    <name type="scientific">Symbiodinium necroappetens</name>
    <dbReference type="NCBI Taxonomy" id="1628268"/>
    <lineage>
        <taxon>Eukaryota</taxon>
        <taxon>Sar</taxon>
        <taxon>Alveolata</taxon>
        <taxon>Dinophyceae</taxon>
        <taxon>Suessiales</taxon>
        <taxon>Symbiodiniaceae</taxon>
        <taxon>Symbiodinium</taxon>
    </lineage>
</organism>
<evidence type="ECO:0000256" key="1">
    <source>
        <dbReference type="SAM" id="MobiDB-lite"/>
    </source>
</evidence>
<dbReference type="AlphaFoldDB" id="A0A812ZTX9"/>
<feature type="non-terminal residue" evidence="2">
    <location>
        <position position="1036"/>
    </location>
</feature>
<dbReference type="EMBL" id="CAJNJA010049645">
    <property type="protein sequence ID" value="CAE7837992.1"/>
    <property type="molecule type" value="Genomic_DNA"/>
</dbReference>
<accession>A0A812ZTX9</accession>
<protein>
    <submittedName>
        <fullName evidence="2">Uncharacterized protein</fullName>
    </submittedName>
</protein>
<comment type="caution">
    <text evidence="2">The sequence shown here is derived from an EMBL/GenBank/DDBJ whole genome shotgun (WGS) entry which is preliminary data.</text>
</comment>
<dbReference type="OrthoDB" id="419972at2759"/>
<keyword evidence="3" id="KW-1185">Reference proteome</keyword>
<dbReference type="Proteomes" id="UP000601435">
    <property type="component" value="Unassembled WGS sequence"/>
</dbReference>
<evidence type="ECO:0000313" key="2">
    <source>
        <dbReference type="EMBL" id="CAE7837992.1"/>
    </source>
</evidence>
<reference evidence="2" key="1">
    <citation type="submission" date="2021-02" db="EMBL/GenBank/DDBJ databases">
        <authorList>
            <person name="Dougan E. K."/>
            <person name="Rhodes N."/>
            <person name="Thang M."/>
            <person name="Chan C."/>
        </authorList>
    </citation>
    <scope>NUCLEOTIDE SEQUENCE</scope>
</reference>
<gene>
    <name evidence="2" type="ORF">SNEC2469_LOCUS25280</name>
</gene>
<evidence type="ECO:0000313" key="3">
    <source>
        <dbReference type="Proteomes" id="UP000601435"/>
    </source>
</evidence>
<sequence>AMLKMPGKSSNMEEDLASILWGSGPPSSSSRAPQPADSDDEAASVNNGAARPRRGSGSGGANKRRKSKSKVVPDASFPSGLSSQPPLSDAASNAGGPGGDLMQWVQNPAKATSKKKTAENKELEKSESVILAAQQLQASLESAETVMTVALNKTNQLLEKIHNRLSEEEMKALYSEAVMSQGPNSRAANVWKSLQEKLALVEHAANFIEAFHDDEAAASTLAARAQALRDVGVSLPQQVNCVLARKELAAFASDDNFHTFMQYLDPAMKDKFPTGVGSLMDDSMKPTEPDTMAPILDFQVGAVVQTLNNLLLSVKATGANSSEEVSSSSDAGAGISSVPDAKAAVNRLVKFLAEFKKSPIANVCDSNANLKIDLERFESLVQLTMSDDALDEDSCEILQTARTNLLKNKQGPFNKGLTLFPIGIFLSDLAQKRIHQFKADMLFQIDVGLAVQIAGELKVMNVDSLLKDKQGEMELAIPSQAKIVDMVAKWQAAVDGASIPFKTKHKAELEIVESKIQELKTGFLSVVAYKTNQFQRMEALIAKLGEGGFKDAEALECGRLLSGLEALQPLHKVPLIKLLGKDGAQQLEDIVAPAFAFFKQFAAAFSQVVKISQVSVMEGEIMAKEIIDLYASLHDNGLINKVKTVAPWIHVGLNNLTSFLEKAAKDWVTASCGDFAKFAAQVLDPEANFEDIVRDLPAAAPADGSDVDFSFIYMSFAAVLKGKDALVQMPRPADESKDQAIVRVHCSFLCLCGVLGQMTRHAKIFQNLLTRAEACKAFSGMLLDYKKALQEKNAQFVFETKAGVLATAVGGFEKLQAALAQYQAISNTLTKDDNMEHGTILNYYKKLLAHIKASFQQMLSVGRADLEEMMSSGKDMFSNVRSRFEVRALFQADPLNKQSIQSLFKDEKVQLLAIFAPKAKDFLTSTGIWVKGIRSFPLATEGNEAAMTQECHQLATAVQQDAQFFQRVDANDENPSLVNLTEFQMNVTMAQALTRDLLAGETRVGLVNRCYNLVKVGELPLDKSLRQRALTMIKGK</sequence>